<proteinExistence type="predicted"/>
<dbReference type="Pfam" id="PF13801">
    <property type="entry name" value="Metal_resist"/>
    <property type="match status" value="1"/>
</dbReference>
<comment type="caution">
    <text evidence="2">The sequence shown here is derived from an EMBL/GenBank/DDBJ whole genome shotgun (WGS) entry which is preliminary data.</text>
</comment>
<dbReference type="EMBL" id="VFPT01000001">
    <property type="protein sequence ID" value="TQM94470.1"/>
    <property type="molecule type" value="Genomic_DNA"/>
</dbReference>
<organism evidence="2 3">
    <name type="scientific">Roseinatronobacter monicus</name>
    <dbReference type="NCBI Taxonomy" id="393481"/>
    <lineage>
        <taxon>Bacteria</taxon>
        <taxon>Pseudomonadati</taxon>
        <taxon>Pseudomonadota</taxon>
        <taxon>Alphaproteobacteria</taxon>
        <taxon>Rhodobacterales</taxon>
        <taxon>Paracoccaceae</taxon>
        <taxon>Roseinatronobacter</taxon>
    </lineage>
</organism>
<name>A0A543KHC1_9RHOB</name>
<dbReference type="OrthoDB" id="7874080at2"/>
<keyword evidence="1" id="KW-0812">Transmembrane</keyword>
<evidence type="ECO:0000256" key="1">
    <source>
        <dbReference type="SAM" id="Phobius"/>
    </source>
</evidence>
<evidence type="ECO:0000313" key="3">
    <source>
        <dbReference type="Proteomes" id="UP000320582"/>
    </source>
</evidence>
<protein>
    <submittedName>
        <fullName evidence="2">Putative membrane protein</fullName>
    </submittedName>
</protein>
<dbReference type="AlphaFoldDB" id="A0A543KHC1"/>
<dbReference type="RefSeq" id="WP_142083178.1">
    <property type="nucleotide sequence ID" value="NZ_VFPT01000001.1"/>
</dbReference>
<dbReference type="InterPro" id="IPR025961">
    <property type="entry name" value="Metal_resist"/>
</dbReference>
<keyword evidence="3" id="KW-1185">Reference proteome</keyword>
<feature type="transmembrane region" description="Helical" evidence="1">
    <location>
        <begin position="12"/>
        <end position="35"/>
    </location>
</feature>
<dbReference type="Proteomes" id="UP000320582">
    <property type="component" value="Unassembled WGS sequence"/>
</dbReference>
<sequence>MDETKAKRRFPWLKLTLVVSLVLNVLVIGMLWGVMTRTSQQGSLLRASVAALPADDRRELRRATGAILRAARDQTAGNTGGSQQMIAALRAEEFDPEAFSDALRQAQDRLLRISDQMHDQLLAKVSEMSAQDRLTYAESLEDRIKHRPWRGGGRERARD</sequence>
<evidence type="ECO:0000313" key="2">
    <source>
        <dbReference type="EMBL" id="TQM94470.1"/>
    </source>
</evidence>
<gene>
    <name evidence="2" type="ORF">BD293_3149</name>
</gene>
<keyword evidence="1" id="KW-0472">Membrane</keyword>
<reference evidence="2 3" key="1">
    <citation type="submission" date="2019-06" db="EMBL/GenBank/DDBJ databases">
        <title>Genomic Encyclopedia of Archaeal and Bacterial Type Strains, Phase II (KMG-II): from individual species to whole genera.</title>
        <authorList>
            <person name="Goeker M."/>
        </authorList>
    </citation>
    <scope>NUCLEOTIDE SEQUENCE [LARGE SCALE GENOMIC DNA]</scope>
    <source>
        <strain evidence="2 3">DSM 18423</strain>
    </source>
</reference>
<keyword evidence="1" id="KW-1133">Transmembrane helix</keyword>
<accession>A0A543KHC1</accession>